<evidence type="ECO:0000313" key="2">
    <source>
        <dbReference type="Proteomes" id="UP001150581"/>
    </source>
</evidence>
<keyword evidence="2" id="KW-1185">Reference proteome</keyword>
<protein>
    <submittedName>
        <fullName evidence="1">Uncharacterized protein</fullName>
    </submittedName>
</protein>
<evidence type="ECO:0000313" key="1">
    <source>
        <dbReference type="EMBL" id="KAJ1898855.1"/>
    </source>
</evidence>
<comment type="caution">
    <text evidence="1">The sequence shown here is derived from an EMBL/GenBank/DDBJ whole genome shotgun (WGS) entry which is preliminary data.</text>
</comment>
<sequence length="423" mass="49035">MLMSMREVSRRHGWADIVKALGKFTVKECETRYAVMRNRQRSIQKRGAAAIINNTGRTSAFRHVPERNPDDPPKLWGLAEDLKLMELLEERGEFDFIEFQKYIPEFGQSSMYNALDRILCYPAHATGNWTPSENAALSKLVHMHGADWKRISEEMPTGRSSVQCRSHYTTQIARPVLTQRRWSDEEVRQLELLVNLNTRTVYVDNSTQQPMLDKETNVLLKLVSDSTTISSKLSGLLQALGQDMGNSSEIDALILKQTEGNEQAAKRAIRKIDWPLIASYLMPRTPLQCSIKWARVQYAKLEAQDMYWGPWTREEDAQLYELYCRAPGKWVWISEKLARPRSHFLAKKRYVYYVGRYINMLKACKGPDWDPVADQLEEVHMRCEISAWYTQRLEGYRPQDPYPCPYNVDLTGYGQRSNLNHAT</sequence>
<dbReference type="EMBL" id="JANBPG010000203">
    <property type="protein sequence ID" value="KAJ1898855.1"/>
    <property type="molecule type" value="Genomic_DNA"/>
</dbReference>
<organism evidence="1 2">
    <name type="scientific">Kickxella alabastrina</name>
    <dbReference type="NCBI Taxonomy" id="61397"/>
    <lineage>
        <taxon>Eukaryota</taxon>
        <taxon>Fungi</taxon>
        <taxon>Fungi incertae sedis</taxon>
        <taxon>Zoopagomycota</taxon>
        <taxon>Kickxellomycotina</taxon>
        <taxon>Kickxellomycetes</taxon>
        <taxon>Kickxellales</taxon>
        <taxon>Kickxellaceae</taxon>
        <taxon>Kickxella</taxon>
    </lineage>
</organism>
<proteinExistence type="predicted"/>
<gene>
    <name evidence="1" type="ORF">LPJ66_002484</name>
</gene>
<reference evidence="1" key="1">
    <citation type="submission" date="2022-07" db="EMBL/GenBank/DDBJ databases">
        <title>Phylogenomic reconstructions and comparative analyses of Kickxellomycotina fungi.</title>
        <authorList>
            <person name="Reynolds N.K."/>
            <person name="Stajich J.E."/>
            <person name="Barry K."/>
            <person name="Grigoriev I.V."/>
            <person name="Crous P."/>
            <person name="Smith M.E."/>
        </authorList>
    </citation>
    <scope>NUCLEOTIDE SEQUENCE</scope>
    <source>
        <strain evidence="1">Benny 63K</strain>
    </source>
</reference>
<accession>A0ACC1IQE9</accession>
<name>A0ACC1IQE9_9FUNG</name>
<dbReference type="Proteomes" id="UP001150581">
    <property type="component" value="Unassembled WGS sequence"/>
</dbReference>